<dbReference type="Pfam" id="PF13855">
    <property type="entry name" value="LRR_8"/>
    <property type="match status" value="1"/>
</dbReference>
<dbReference type="Pfam" id="PF00560">
    <property type="entry name" value="LRR_1"/>
    <property type="match status" value="6"/>
</dbReference>
<accession>A0AAV5M9I8</accession>
<sequence length="1015" mass="112634">MGHHKHSFVGFLLLFLWSCLNSIGLDLVEGKCWSTEREALLAFKEGLTDPTSRLSSWIGQDCCKWAGVGCDNQTGHVIILNLRNPYAESDDSLVLQKHALRGTIAPSLQYLKHLGYLDMSHNDFGGIQIPNFFGLLHNLEFLNLSSASFGGQIPPSLGNLSSLQYLDVSQYLEDIHVIDLHWLAGLSSLRHLNLGGVNLSATGERWIQAINKIPSLLELNLSGCQLSHLPLTLPFLNFTSLSTIDMSANKFNSTLPNWLYNLTKLQHLDMHLNAFNGVGLIHKQLGNPCNLQILDLSYNNFHGEIKYLLGDFHSCWNTSLMWLQLSYNKFVGSLPDSLGELKNLQYLDVFNNNLTGSLPNSLATLKHLQHLDLSSNSFSGSIPKSIGNLSSLRMLDLSDNIMNGTIPESFGQLLALVEVRLNSPVDLVSPLDLDPAYNSWSGVFTEAHLINLTRLENIMLTVVSLSSLAFNVSNDWVPPFMLKEIHIENCLLSKFPAWLKSQSELTYVLLRNAGISDTIPEPWFSTQIKQLDLSNNKIKGRLPRTLASQNLSSIDLSSNLFEGPIPLWSTNAKMLYLHDNLFSGPIPKNIGELMPGLIELVISGNLLQGSIPSSLCKMKHLEILSLGSNRLFGELPDCWGQSQTFKALDVANNSISGRIPRSICFLRGLQFLLLSKNYFHGKIPSCLQNCSGLRSLDLGENRFSGKLPPKIGPNLKILHVGSNSITGKIPPEVCIMKCVHILDLSNNNFSGVIPNCVNNLTMLVIGNTCPLSINPFSKFKQQATIMSKGTKLDYRGRTLEYVNSIDLSRNNLIGRIPEEITTIAALGILNLSMNHLSGSIPDTIGNMRWLESLDLSQNQLSGRIPASLSSLTSLSYLNLSYNNLTGKIPSGNQLETLNDPSIYEGNPLLCGFPLPKCPRDSTSTGSTSAEGVRSHKKNHDDNGNKDYDKIWLAISIITGFLVGFWGVCGSLALMKSWRHAFFGYVNQMNEKILLWIELKVARYKRRHEEPNNTRY</sequence>
<dbReference type="AlphaFoldDB" id="A0AAV5M9I8"/>
<proteinExistence type="inferred from homology"/>
<dbReference type="InterPro" id="IPR032675">
    <property type="entry name" value="LRR_dom_sf"/>
</dbReference>
<evidence type="ECO:0000256" key="6">
    <source>
        <dbReference type="ARBA" id="ARBA00022729"/>
    </source>
</evidence>
<feature type="signal peptide" evidence="14">
    <location>
        <begin position="1"/>
        <end position="30"/>
    </location>
</feature>
<evidence type="ECO:0000256" key="5">
    <source>
        <dbReference type="ARBA" id="ARBA00022692"/>
    </source>
</evidence>
<evidence type="ECO:0000313" key="18">
    <source>
        <dbReference type="Proteomes" id="UP001054252"/>
    </source>
</evidence>
<evidence type="ECO:0000256" key="4">
    <source>
        <dbReference type="ARBA" id="ARBA00022614"/>
    </source>
</evidence>
<dbReference type="SUPFAM" id="SSF52047">
    <property type="entry name" value="RNI-like"/>
    <property type="match status" value="1"/>
</dbReference>
<keyword evidence="8 13" id="KW-1133">Transmembrane helix</keyword>
<feature type="region of interest" description="Disordered" evidence="12">
    <location>
        <begin position="921"/>
        <end position="940"/>
    </location>
</feature>
<keyword evidence="18" id="KW-1185">Reference proteome</keyword>
<dbReference type="PROSITE" id="PS51450">
    <property type="entry name" value="LRR"/>
    <property type="match status" value="1"/>
</dbReference>
<keyword evidence="9 13" id="KW-0472">Membrane</keyword>
<dbReference type="SUPFAM" id="SSF52058">
    <property type="entry name" value="L domain-like"/>
    <property type="match status" value="3"/>
</dbReference>
<protein>
    <recommendedName>
        <fullName evidence="19">Leucine-rich repeat-containing N-terminal plant-type domain-containing protein</fullName>
    </recommendedName>
</protein>
<evidence type="ECO:0008006" key="19">
    <source>
        <dbReference type="Google" id="ProtNLM"/>
    </source>
</evidence>
<evidence type="ECO:0000256" key="7">
    <source>
        <dbReference type="ARBA" id="ARBA00022737"/>
    </source>
</evidence>
<dbReference type="InterPro" id="IPR013210">
    <property type="entry name" value="LRR_N_plant-typ"/>
</dbReference>
<evidence type="ECO:0000256" key="12">
    <source>
        <dbReference type="SAM" id="MobiDB-lite"/>
    </source>
</evidence>
<gene>
    <name evidence="17" type="ORF">SLEP1_g52757</name>
</gene>
<keyword evidence="7" id="KW-0677">Repeat</keyword>
<dbReference type="Gene3D" id="3.80.10.10">
    <property type="entry name" value="Ribonuclease Inhibitor"/>
    <property type="match status" value="4"/>
</dbReference>
<name>A0AAV5M9I8_9ROSI</name>
<dbReference type="FunFam" id="3.80.10.10:FF:000383">
    <property type="entry name" value="Leucine-rich repeat receptor protein kinase EMS1"/>
    <property type="match status" value="1"/>
</dbReference>
<evidence type="ECO:0000256" key="11">
    <source>
        <dbReference type="ARBA" id="ARBA00023180"/>
    </source>
</evidence>
<evidence type="ECO:0000256" key="13">
    <source>
        <dbReference type="SAM" id="Phobius"/>
    </source>
</evidence>
<reference evidence="17 18" key="1">
    <citation type="journal article" date="2021" name="Commun. Biol.">
        <title>The genome of Shorea leprosula (Dipterocarpaceae) highlights the ecological relevance of drought in aseasonal tropical rainforests.</title>
        <authorList>
            <person name="Ng K.K.S."/>
            <person name="Kobayashi M.J."/>
            <person name="Fawcett J.A."/>
            <person name="Hatakeyama M."/>
            <person name="Paape T."/>
            <person name="Ng C.H."/>
            <person name="Ang C.C."/>
            <person name="Tnah L.H."/>
            <person name="Lee C.T."/>
            <person name="Nishiyama T."/>
            <person name="Sese J."/>
            <person name="O'Brien M.J."/>
            <person name="Copetti D."/>
            <person name="Mohd Noor M.I."/>
            <person name="Ong R.C."/>
            <person name="Putra M."/>
            <person name="Sireger I.Z."/>
            <person name="Indrioko S."/>
            <person name="Kosugi Y."/>
            <person name="Izuno A."/>
            <person name="Isagi Y."/>
            <person name="Lee S.L."/>
            <person name="Shimizu K.K."/>
        </authorList>
    </citation>
    <scope>NUCLEOTIDE SEQUENCE [LARGE SCALE GENOMIC DNA]</scope>
    <source>
        <strain evidence="17">214</strain>
    </source>
</reference>
<dbReference type="SMART" id="SM00369">
    <property type="entry name" value="LRR_TYP"/>
    <property type="match status" value="10"/>
</dbReference>
<comment type="similarity">
    <text evidence="2">Belongs to the RLP family.</text>
</comment>
<evidence type="ECO:0000256" key="3">
    <source>
        <dbReference type="ARBA" id="ARBA00022475"/>
    </source>
</evidence>
<keyword evidence="4" id="KW-0433">Leucine-rich repeat</keyword>
<dbReference type="FunFam" id="3.80.10.10:FF:000111">
    <property type="entry name" value="LRR receptor-like serine/threonine-protein kinase ERECTA"/>
    <property type="match status" value="1"/>
</dbReference>
<dbReference type="InterPro" id="IPR001611">
    <property type="entry name" value="Leu-rich_rpt"/>
</dbReference>
<organism evidence="17 18">
    <name type="scientific">Rubroshorea leprosula</name>
    <dbReference type="NCBI Taxonomy" id="152421"/>
    <lineage>
        <taxon>Eukaryota</taxon>
        <taxon>Viridiplantae</taxon>
        <taxon>Streptophyta</taxon>
        <taxon>Embryophyta</taxon>
        <taxon>Tracheophyta</taxon>
        <taxon>Spermatophyta</taxon>
        <taxon>Magnoliopsida</taxon>
        <taxon>eudicotyledons</taxon>
        <taxon>Gunneridae</taxon>
        <taxon>Pentapetalae</taxon>
        <taxon>rosids</taxon>
        <taxon>malvids</taxon>
        <taxon>Malvales</taxon>
        <taxon>Dipterocarpaceae</taxon>
        <taxon>Rubroshorea</taxon>
    </lineage>
</organism>
<dbReference type="PANTHER" id="PTHR48063:SF90">
    <property type="entry name" value="OS11G0565920 PROTEIN"/>
    <property type="match status" value="1"/>
</dbReference>
<evidence type="ECO:0000313" key="17">
    <source>
        <dbReference type="EMBL" id="GKV45699.1"/>
    </source>
</evidence>
<evidence type="ECO:0000256" key="8">
    <source>
        <dbReference type="ARBA" id="ARBA00022989"/>
    </source>
</evidence>
<comment type="caution">
    <text evidence="17">The sequence shown here is derived from an EMBL/GenBank/DDBJ whole genome shotgun (WGS) entry which is preliminary data.</text>
</comment>
<dbReference type="SMART" id="SM00365">
    <property type="entry name" value="LRR_SD22"/>
    <property type="match status" value="4"/>
</dbReference>
<comment type="subcellular location">
    <subcellularLocation>
        <location evidence="1">Cell membrane</location>
        <topology evidence="1">Single-pass type I membrane protein</topology>
    </subcellularLocation>
</comment>
<feature type="domain" description="Leucine-rich repeat-containing N-terminal plant-type" evidence="15">
    <location>
        <begin position="35"/>
        <end position="71"/>
    </location>
</feature>
<evidence type="ECO:0000256" key="1">
    <source>
        <dbReference type="ARBA" id="ARBA00004251"/>
    </source>
</evidence>
<evidence type="ECO:0000259" key="16">
    <source>
        <dbReference type="Pfam" id="PF23598"/>
    </source>
</evidence>
<dbReference type="Pfam" id="PF23598">
    <property type="entry name" value="LRR_14"/>
    <property type="match status" value="2"/>
</dbReference>
<evidence type="ECO:0000256" key="10">
    <source>
        <dbReference type="ARBA" id="ARBA00023170"/>
    </source>
</evidence>
<feature type="transmembrane region" description="Helical" evidence="13">
    <location>
        <begin position="950"/>
        <end position="973"/>
    </location>
</feature>
<evidence type="ECO:0000256" key="2">
    <source>
        <dbReference type="ARBA" id="ARBA00009592"/>
    </source>
</evidence>
<dbReference type="Pfam" id="PF08263">
    <property type="entry name" value="LRRNT_2"/>
    <property type="match status" value="1"/>
</dbReference>
<feature type="domain" description="Disease resistance R13L4/SHOC-2-like LRR" evidence="16">
    <location>
        <begin position="318"/>
        <end position="507"/>
    </location>
</feature>
<dbReference type="GO" id="GO:0005886">
    <property type="term" value="C:plasma membrane"/>
    <property type="evidence" value="ECO:0007669"/>
    <property type="project" value="UniProtKB-SubCell"/>
</dbReference>
<dbReference type="InterPro" id="IPR046956">
    <property type="entry name" value="RLP23-like"/>
</dbReference>
<dbReference type="FunFam" id="3.80.10.10:FF:000095">
    <property type="entry name" value="LRR receptor-like serine/threonine-protein kinase GSO1"/>
    <property type="match status" value="1"/>
</dbReference>
<dbReference type="PRINTS" id="PR00019">
    <property type="entry name" value="LEURICHRPT"/>
</dbReference>
<dbReference type="EMBL" id="BPVZ01000197">
    <property type="protein sequence ID" value="GKV45699.1"/>
    <property type="molecule type" value="Genomic_DNA"/>
</dbReference>
<keyword evidence="5 13" id="KW-0812">Transmembrane</keyword>
<evidence type="ECO:0000259" key="15">
    <source>
        <dbReference type="Pfam" id="PF08263"/>
    </source>
</evidence>
<keyword evidence="10" id="KW-0675">Receptor</keyword>
<feature type="chain" id="PRO_5043607699" description="Leucine-rich repeat-containing N-terminal plant-type domain-containing protein" evidence="14">
    <location>
        <begin position="31"/>
        <end position="1015"/>
    </location>
</feature>
<keyword evidence="3" id="KW-1003">Cell membrane</keyword>
<keyword evidence="11" id="KW-0325">Glycoprotein</keyword>
<evidence type="ECO:0000256" key="14">
    <source>
        <dbReference type="SAM" id="SignalP"/>
    </source>
</evidence>
<dbReference type="PANTHER" id="PTHR48063">
    <property type="entry name" value="LRR RECEPTOR-LIKE KINASE"/>
    <property type="match status" value="1"/>
</dbReference>
<dbReference type="Proteomes" id="UP001054252">
    <property type="component" value="Unassembled WGS sequence"/>
</dbReference>
<evidence type="ECO:0000256" key="9">
    <source>
        <dbReference type="ARBA" id="ARBA00023136"/>
    </source>
</evidence>
<keyword evidence="6 14" id="KW-0732">Signal</keyword>
<dbReference type="InterPro" id="IPR003591">
    <property type="entry name" value="Leu-rich_rpt_typical-subtyp"/>
</dbReference>
<dbReference type="InterPro" id="IPR055414">
    <property type="entry name" value="LRR_R13L4/SHOC2-like"/>
</dbReference>
<feature type="domain" description="Disease resistance R13L4/SHOC-2-like LRR" evidence="16">
    <location>
        <begin position="108"/>
        <end position="301"/>
    </location>
</feature>